<dbReference type="InterPro" id="IPR013342">
    <property type="entry name" value="Mandelate_racemase_C"/>
</dbReference>
<reference evidence="4" key="1">
    <citation type="submission" date="2017-05" db="EMBL/GenBank/DDBJ databases">
        <title>Complete and WGS of Bordetella genogroups.</title>
        <authorList>
            <person name="Spilker T."/>
            <person name="Lipuma J."/>
        </authorList>
    </citation>
    <scope>NUCLEOTIDE SEQUENCE [LARGE SCALE GENOMIC DNA]</scope>
    <source>
        <strain evidence="4">AU16122</strain>
    </source>
</reference>
<evidence type="ECO:0000313" key="3">
    <source>
        <dbReference type="EMBL" id="OZI34621.1"/>
    </source>
</evidence>
<proteinExistence type="predicted"/>
<dbReference type="Gene3D" id="3.30.390.10">
    <property type="entry name" value="Enolase-like, N-terminal domain"/>
    <property type="match status" value="1"/>
</dbReference>
<organism evidence="3 4">
    <name type="scientific">Bordetella genomosp. 10</name>
    <dbReference type="NCBI Taxonomy" id="1416804"/>
    <lineage>
        <taxon>Bacteria</taxon>
        <taxon>Pseudomonadati</taxon>
        <taxon>Pseudomonadota</taxon>
        <taxon>Betaproteobacteria</taxon>
        <taxon>Burkholderiales</taxon>
        <taxon>Alcaligenaceae</taxon>
        <taxon>Bordetella</taxon>
    </lineage>
</organism>
<evidence type="ECO:0000259" key="2">
    <source>
        <dbReference type="SMART" id="SM00922"/>
    </source>
</evidence>
<dbReference type="SMART" id="SM00922">
    <property type="entry name" value="MR_MLE"/>
    <property type="match status" value="1"/>
</dbReference>
<keyword evidence="1" id="KW-0456">Lyase</keyword>
<dbReference type="InterPro" id="IPR029017">
    <property type="entry name" value="Enolase-like_N"/>
</dbReference>
<gene>
    <name evidence="3" type="ORF">CAL29_14105</name>
</gene>
<dbReference type="InterPro" id="IPR034593">
    <property type="entry name" value="DgoD-like"/>
</dbReference>
<protein>
    <submittedName>
        <fullName evidence="3">Mandelate racemase</fullName>
    </submittedName>
</protein>
<comment type="caution">
    <text evidence="3">The sequence shown here is derived from an EMBL/GenBank/DDBJ whole genome shotgun (WGS) entry which is preliminary data.</text>
</comment>
<name>A0A261SC24_9BORD</name>
<dbReference type="Pfam" id="PF13378">
    <property type="entry name" value="MR_MLE_C"/>
    <property type="match status" value="1"/>
</dbReference>
<dbReference type="EMBL" id="NEVM01000002">
    <property type="protein sequence ID" value="OZI34621.1"/>
    <property type="molecule type" value="Genomic_DNA"/>
</dbReference>
<dbReference type="InterPro" id="IPR036849">
    <property type="entry name" value="Enolase-like_C_sf"/>
</dbReference>
<dbReference type="GO" id="GO:0016829">
    <property type="term" value="F:lyase activity"/>
    <property type="evidence" value="ECO:0007669"/>
    <property type="project" value="UniProtKB-KW"/>
</dbReference>
<dbReference type="SUPFAM" id="SSF51604">
    <property type="entry name" value="Enolase C-terminal domain-like"/>
    <property type="match status" value="1"/>
</dbReference>
<evidence type="ECO:0000256" key="1">
    <source>
        <dbReference type="ARBA" id="ARBA00023239"/>
    </source>
</evidence>
<dbReference type="AlphaFoldDB" id="A0A261SC24"/>
<dbReference type="SFLD" id="SFLDG00179">
    <property type="entry name" value="mandelate_racemase"/>
    <property type="match status" value="1"/>
</dbReference>
<dbReference type="PANTHER" id="PTHR48080:SF2">
    <property type="entry name" value="D-GALACTONATE DEHYDRATASE"/>
    <property type="match status" value="1"/>
</dbReference>
<accession>A0A261SC24</accession>
<dbReference type="SUPFAM" id="SSF54826">
    <property type="entry name" value="Enolase N-terminal domain-like"/>
    <property type="match status" value="1"/>
</dbReference>
<dbReference type="Gene3D" id="3.20.20.120">
    <property type="entry name" value="Enolase-like C-terminal domain"/>
    <property type="match status" value="1"/>
</dbReference>
<dbReference type="PANTHER" id="PTHR48080">
    <property type="entry name" value="D-GALACTONATE DEHYDRATASE-RELATED"/>
    <property type="match status" value="1"/>
</dbReference>
<dbReference type="CDD" id="cd03316">
    <property type="entry name" value="MR_like"/>
    <property type="match status" value="1"/>
</dbReference>
<sequence>MDPDMAQENSFEITRLETFVLRVPASPPVRTSFGVMHDRPALLVRVTGKEGVQGWGEVWCNFPAVGAEHRARLLDTCIKPLLLGQAWDSPAACFDALGARLRILAIQSGEPGPLAQAVAGVDTAIWDMVARRARQPLWRHLGGQPTIRVYTSGINPDQPERIAEAKAREGYTAFKLKVGFGDQRDEDNVRILRQAMGAGATLMVDANQAWTPAQSADMTQRLAAYDLAWLEEPLPADTPWPVWRTLAEQSSIPIAGGENLRGPEAFVAAMEEGGMAVIQPDLGKWGGFSGCLPVARDVLARGRTFCPHWLGGGIGLTASLHLKAAIGGVGYVEVDSNPNMLRDWLLPADFAVKDGTVTLSGEAGLGVTPDLERLRPYIVAAHGG</sequence>
<dbReference type="Pfam" id="PF02746">
    <property type="entry name" value="MR_MLE_N"/>
    <property type="match status" value="1"/>
</dbReference>
<keyword evidence="4" id="KW-1185">Reference proteome</keyword>
<dbReference type="InterPro" id="IPR013341">
    <property type="entry name" value="Mandelate_racemase_N_dom"/>
</dbReference>
<feature type="domain" description="Mandelate racemase/muconate lactonizing enzyme C-terminal" evidence="2">
    <location>
        <begin position="159"/>
        <end position="253"/>
    </location>
</feature>
<evidence type="ECO:0000313" key="4">
    <source>
        <dbReference type="Proteomes" id="UP000216020"/>
    </source>
</evidence>
<dbReference type="InterPro" id="IPR029065">
    <property type="entry name" value="Enolase_C-like"/>
</dbReference>
<dbReference type="SFLD" id="SFLDS00001">
    <property type="entry name" value="Enolase"/>
    <property type="match status" value="1"/>
</dbReference>
<dbReference type="Proteomes" id="UP000216020">
    <property type="component" value="Unassembled WGS sequence"/>
</dbReference>